<organism evidence="1 2">
    <name type="scientific">Prunus armeniaca</name>
    <name type="common">Apricot</name>
    <name type="synonym">Armeniaca vulgaris</name>
    <dbReference type="NCBI Taxonomy" id="36596"/>
    <lineage>
        <taxon>Eukaryota</taxon>
        <taxon>Viridiplantae</taxon>
        <taxon>Streptophyta</taxon>
        <taxon>Embryophyta</taxon>
        <taxon>Tracheophyta</taxon>
        <taxon>Spermatophyta</taxon>
        <taxon>Magnoliopsida</taxon>
        <taxon>eudicotyledons</taxon>
        <taxon>Gunneridae</taxon>
        <taxon>Pentapetalae</taxon>
        <taxon>rosids</taxon>
        <taxon>fabids</taxon>
        <taxon>Rosales</taxon>
        <taxon>Rosaceae</taxon>
        <taxon>Amygdaloideae</taxon>
        <taxon>Amygdaleae</taxon>
        <taxon>Prunus</taxon>
    </lineage>
</organism>
<reference evidence="2" key="1">
    <citation type="journal article" date="2020" name="Genome Biol.">
        <title>Gamete binning: chromosome-level and haplotype-resolved genome assembly enabled by high-throughput single-cell sequencing of gamete genomes.</title>
        <authorList>
            <person name="Campoy J.A."/>
            <person name="Sun H."/>
            <person name="Goel M."/>
            <person name="Jiao W.-B."/>
            <person name="Folz-Donahue K."/>
            <person name="Wang N."/>
            <person name="Rubio M."/>
            <person name="Liu C."/>
            <person name="Kukat C."/>
            <person name="Ruiz D."/>
            <person name="Huettel B."/>
            <person name="Schneeberger K."/>
        </authorList>
    </citation>
    <scope>NUCLEOTIDE SEQUENCE [LARGE SCALE GENOMIC DNA]</scope>
    <source>
        <strain evidence="2">cv. Rojo Pasion</strain>
    </source>
</reference>
<proteinExistence type="predicted"/>
<keyword evidence="2" id="KW-1185">Reference proteome</keyword>
<protein>
    <submittedName>
        <fullName evidence="1">Uncharacterized protein</fullName>
    </submittedName>
</protein>
<name>A0A6J5WQU5_PRUAR</name>
<gene>
    <name evidence="1" type="ORF">ORAREDHAP_LOCUS18187</name>
</gene>
<evidence type="ECO:0000313" key="2">
    <source>
        <dbReference type="Proteomes" id="UP000507245"/>
    </source>
</evidence>
<dbReference type="OrthoDB" id="1728346at2759"/>
<dbReference type="AlphaFoldDB" id="A0A6J5WQU5"/>
<accession>A0A6J5WQU5</accession>
<evidence type="ECO:0000313" key="1">
    <source>
        <dbReference type="EMBL" id="CAB4302417.1"/>
    </source>
</evidence>
<dbReference type="EMBL" id="CAEKKB010000003">
    <property type="protein sequence ID" value="CAB4302417.1"/>
    <property type="molecule type" value="Genomic_DNA"/>
</dbReference>
<sequence length="156" mass="17584">MSEIKRSSERSVRTRPTPDELSEHLDEVLGISNFEEGLKLVGAVIAQKLPNNGAIKSILKAAWKEYGEAKIVWVRENLFSITRWPPNLAIEEVEVNNISHWIHIRGIPLNLCHEENVIKLGRKAGKAIDFEDPGKQRGFLRIRIGVDTNLPLLAGF</sequence>
<dbReference type="Proteomes" id="UP000507245">
    <property type="component" value="Unassembled WGS sequence"/>
</dbReference>